<dbReference type="RefSeq" id="WP_106892437.1">
    <property type="nucleotide sequence ID" value="NZ_CP027860.1"/>
</dbReference>
<protein>
    <submittedName>
        <fullName evidence="5">SAM-dependent methyltransferase</fullName>
    </submittedName>
</protein>
<evidence type="ECO:0000256" key="1">
    <source>
        <dbReference type="ARBA" id="ARBA00008361"/>
    </source>
</evidence>
<gene>
    <name evidence="5" type="ORF">C7S18_15565</name>
</gene>
<dbReference type="SUPFAM" id="SSF53335">
    <property type="entry name" value="S-adenosyl-L-methionine-dependent methyltransferases"/>
    <property type="match status" value="1"/>
</dbReference>
<evidence type="ECO:0000256" key="3">
    <source>
        <dbReference type="ARBA" id="ARBA00022679"/>
    </source>
</evidence>
<dbReference type="InterPro" id="IPR013216">
    <property type="entry name" value="Methyltransf_11"/>
</dbReference>
<keyword evidence="3 5" id="KW-0808">Transferase</keyword>
<accession>A0A2P1PUI6</accession>
<dbReference type="InterPro" id="IPR029063">
    <property type="entry name" value="SAM-dependent_MTases_sf"/>
</dbReference>
<dbReference type="Proteomes" id="UP000241074">
    <property type="component" value="Chromosome"/>
</dbReference>
<reference evidence="5 6" key="1">
    <citation type="submission" date="2018-03" db="EMBL/GenBank/DDBJ databases">
        <title>Ahniella affigens gen. nov., sp. nov., a gammaproteobacterium isolated from sandy soil near a stream.</title>
        <authorList>
            <person name="Ko Y."/>
            <person name="Kim J.-H."/>
        </authorList>
    </citation>
    <scope>NUCLEOTIDE SEQUENCE [LARGE SCALE GENOMIC DNA]</scope>
    <source>
        <strain evidence="5 6">D13</strain>
    </source>
</reference>
<dbReference type="Pfam" id="PF08241">
    <property type="entry name" value="Methyltransf_11"/>
    <property type="match status" value="1"/>
</dbReference>
<evidence type="ECO:0000256" key="2">
    <source>
        <dbReference type="ARBA" id="ARBA00022603"/>
    </source>
</evidence>
<keyword evidence="6" id="KW-1185">Reference proteome</keyword>
<dbReference type="CDD" id="cd02440">
    <property type="entry name" value="AdoMet_MTases"/>
    <property type="match status" value="1"/>
</dbReference>
<dbReference type="KEGG" id="xba:C7S18_15565"/>
<dbReference type="PANTHER" id="PTHR44942">
    <property type="entry name" value="METHYLTRANSF_11 DOMAIN-CONTAINING PROTEIN"/>
    <property type="match status" value="1"/>
</dbReference>
<organism evidence="5 6">
    <name type="scientific">Ahniella affigens</name>
    <dbReference type="NCBI Taxonomy" id="2021234"/>
    <lineage>
        <taxon>Bacteria</taxon>
        <taxon>Pseudomonadati</taxon>
        <taxon>Pseudomonadota</taxon>
        <taxon>Gammaproteobacteria</taxon>
        <taxon>Lysobacterales</taxon>
        <taxon>Rhodanobacteraceae</taxon>
        <taxon>Ahniella</taxon>
    </lineage>
</organism>
<dbReference type="PANTHER" id="PTHR44942:SF4">
    <property type="entry name" value="METHYLTRANSFERASE TYPE 11 DOMAIN-CONTAINING PROTEIN"/>
    <property type="match status" value="1"/>
</dbReference>
<comment type="similarity">
    <text evidence="1">Belongs to the methyltransferase superfamily.</text>
</comment>
<dbReference type="Gene3D" id="3.40.50.150">
    <property type="entry name" value="Vaccinia Virus protein VP39"/>
    <property type="match status" value="1"/>
</dbReference>
<dbReference type="EMBL" id="CP027860">
    <property type="protein sequence ID" value="AVP98516.1"/>
    <property type="molecule type" value="Genomic_DNA"/>
</dbReference>
<feature type="domain" description="Methyltransferase type 11" evidence="4">
    <location>
        <begin position="44"/>
        <end position="131"/>
    </location>
</feature>
<dbReference type="OrthoDB" id="9797252at2"/>
<name>A0A2P1PUI6_9GAMM</name>
<dbReference type="GO" id="GO:0008757">
    <property type="term" value="F:S-adenosylmethionine-dependent methyltransferase activity"/>
    <property type="evidence" value="ECO:0007669"/>
    <property type="project" value="InterPro"/>
</dbReference>
<proteinExistence type="inferred from homology"/>
<evidence type="ECO:0000313" key="6">
    <source>
        <dbReference type="Proteomes" id="UP000241074"/>
    </source>
</evidence>
<evidence type="ECO:0000313" key="5">
    <source>
        <dbReference type="EMBL" id="AVP98516.1"/>
    </source>
</evidence>
<dbReference type="AlphaFoldDB" id="A0A2P1PUI6"/>
<reference evidence="5 6" key="2">
    <citation type="submission" date="2018-03" db="EMBL/GenBank/DDBJ databases">
        <authorList>
            <person name="Keele B.F."/>
        </authorList>
    </citation>
    <scope>NUCLEOTIDE SEQUENCE [LARGE SCALE GENOMIC DNA]</scope>
    <source>
        <strain evidence="5 6">D13</strain>
    </source>
</reference>
<sequence length="249" mass="27882">MSQTPFKDHFSGHADTYRQARPIYPSAFLMALCQSAPGRDCCWDVGCGNGQASVLLAGWFRTVIATDPSSTQIANAEAMPNIDYRVEPAEQSSLADRSVDFISVAQAYHWFDHDRFAREVRRVAKPGGVIAAYGYRHTQIAPDIDAWVAELYEPVLGADWPPERRHVDAALLDLPFPFRPISVPAHSLTLSWTVDQFLGYLESWSAMQRYRKRTGTDPLATRAPALRAMWGNGPRDVQWDLFARVGVVD</sequence>
<dbReference type="GO" id="GO:0032259">
    <property type="term" value="P:methylation"/>
    <property type="evidence" value="ECO:0007669"/>
    <property type="project" value="UniProtKB-KW"/>
</dbReference>
<dbReference type="InterPro" id="IPR051052">
    <property type="entry name" value="Diverse_substrate_MTase"/>
</dbReference>
<evidence type="ECO:0000259" key="4">
    <source>
        <dbReference type="Pfam" id="PF08241"/>
    </source>
</evidence>
<keyword evidence="2 5" id="KW-0489">Methyltransferase</keyword>